<gene>
    <name evidence="1" type="ORF">NCS_10902</name>
</gene>
<evidence type="ECO:0000313" key="2">
    <source>
        <dbReference type="Proteomes" id="UP000230607"/>
    </source>
</evidence>
<evidence type="ECO:0000313" key="1">
    <source>
        <dbReference type="EMBL" id="SMH71095.1"/>
    </source>
</evidence>
<sequence>MDEGVRQGIDKIKKVSDSLHRRARIYSELGKIDDKGTARALGSLQRAPSPGKKITKIGFIFLFSPDPFTTPIGIPMIVAGKYLEKVYNGATIKDIGHEAKSFFSDYSNIKNKMR</sequence>
<dbReference type="RefSeq" id="WP_157927123.1">
    <property type="nucleotide sequence ID" value="NZ_LT841358.1"/>
</dbReference>
<accession>A0A2H1FEB1</accession>
<keyword evidence="2" id="KW-1185">Reference proteome</keyword>
<dbReference type="OrthoDB" id="11575at2157"/>
<proteinExistence type="predicted"/>
<reference evidence="2" key="1">
    <citation type="submission" date="2017-03" db="EMBL/GenBank/DDBJ databases">
        <authorList>
            <person name="Herbold C."/>
        </authorList>
    </citation>
    <scope>NUCLEOTIDE SEQUENCE [LARGE SCALE GENOMIC DNA]</scope>
</reference>
<name>A0A2H1FEB1_9ARCH</name>
<protein>
    <submittedName>
        <fullName evidence="1">Uncharacterized protein</fullName>
    </submittedName>
</protein>
<dbReference type="EMBL" id="LT841358">
    <property type="protein sequence ID" value="SMH71095.1"/>
    <property type="molecule type" value="Genomic_DNA"/>
</dbReference>
<organism evidence="1 2">
    <name type="scientific">Candidatus Nitrosotalea okcheonensis</name>
    <dbReference type="NCBI Taxonomy" id="1903276"/>
    <lineage>
        <taxon>Archaea</taxon>
        <taxon>Nitrososphaerota</taxon>
        <taxon>Nitrososphaeria</taxon>
        <taxon>Nitrosotaleales</taxon>
        <taxon>Nitrosotaleaceae</taxon>
        <taxon>Nitrosotalea</taxon>
    </lineage>
</organism>
<dbReference type="Proteomes" id="UP000230607">
    <property type="component" value="Chromosome 1"/>
</dbReference>
<dbReference type="AlphaFoldDB" id="A0A2H1FEB1"/>